<feature type="transmembrane region" description="Helical" evidence="6">
    <location>
        <begin position="356"/>
        <end position="374"/>
    </location>
</feature>
<keyword evidence="2 6" id="KW-0812">Transmembrane</keyword>
<feature type="region of interest" description="Disordered" evidence="5">
    <location>
        <begin position="1"/>
        <end position="20"/>
    </location>
</feature>
<evidence type="ECO:0000256" key="5">
    <source>
        <dbReference type="SAM" id="MobiDB-lite"/>
    </source>
</evidence>
<organism evidence="7 8">
    <name type="scientific">Rhizoctonia solani</name>
    <dbReference type="NCBI Taxonomy" id="456999"/>
    <lineage>
        <taxon>Eukaryota</taxon>
        <taxon>Fungi</taxon>
        <taxon>Dikarya</taxon>
        <taxon>Basidiomycota</taxon>
        <taxon>Agaricomycotina</taxon>
        <taxon>Agaricomycetes</taxon>
        <taxon>Cantharellales</taxon>
        <taxon>Ceratobasidiaceae</taxon>
        <taxon>Rhizoctonia</taxon>
    </lineage>
</organism>
<feature type="transmembrane region" description="Helical" evidence="6">
    <location>
        <begin position="1089"/>
        <end position="1112"/>
    </location>
</feature>
<accession>A0A8H3A7M3</accession>
<feature type="transmembrane region" description="Helical" evidence="6">
    <location>
        <begin position="1237"/>
        <end position="1261"/>
    </location>
</feature>
<feature type="transmembrane region" description="Helical" evidence="6">
    <location>
        <begin position="972"/>
        <end position="993"/>
    </location>
</feature>
<dbReference type="InterPro" id="IPR011701">
    <property type="entry name" value="MFS"/>
</dbReference>
<evidence type="ECO:0000313" key="8">
    <source>
        <dbReference type="Proteomes" id="UP000663841"/>
    </source>
</evidence>
<proteinExistence type="predicted"/>
<feature type="transmembrane region" description="Helical" evidence="6">
    <location>
        <begin position="287"/>
        <end position="308"/>
    </location>
</feature>
<dbReference type="EMBL" id="CAJMWW010000044">
    <property type="protein sequence ID" value="CAE6404824.1"/>
    <property type="molecule type" value="Genomic_DNA"/>
</dbReference>
<evidence type="ECO:0000256" key="2">
    <source>
        <dbReference type="ARBA" id="ARBA00022692"/>
    </source>
</evidence>
<name>A0A8H3A7M3_9AGAM</name>
<gene>
    <name evidence="7" type="ORF">RDB_LOCUS12740</name>
</gene>
<dbReference type="Proteomes" id="UP000663841">
    <property type="component" value="Unassembled WGS sequence"/>
</dbReference>
<evidence type="ECO:0000256" key="6">
    <source>
        <dbReference type="SAM" id="Phobius"/>
    </source>
</evidence>
<feature type="transmembrane region" description="Helical" evidence="6">
    <location>
        <begin position="446"/>
        <end position="469"/>
    </location>
</feature>
<protein>
    <submittedName>
        <fullName evidence="7">Uncharacterized protein</fullName>
    </submittedName>
</protein>
<feature type="transmembrane region" description="Helical" evidence="6">
    <location>
        <begin position="329"/>
        <end position="350"/>
    </location>
</feature>
<dbReference type="Pfam" id="PF07690">
    <property type="entry name" value="MFS_1"/>
    <property type="match status" value="2"/>
</dbReference>
<reference evidence="7" key="1">
    <citation type="submission" date="2021-01" db="EMBL/GenBank/DDBJ databases">
        <authorList>
            <person name="Kaushik A."/>
        </authorList>
    </citation>
    <scope>NUCLEOTIDE SEQUENCE</scope>
    <source>
        <strain evidence="7">AG3-T5</strain>
    </source>
</reference>
<feature type="transmembrane region" description="Helical" evidence="6">
    <location>
        <begin position="256"/>
        <end position="275"/>
    </location>
</feature>
<feature type="transmembrane region" description="Helical" evidence="6">
    <location>
        <begin position="1124"/>
        <end position="1147"/>
    </location>
</feature>
<keyword evidence="3 6" id="KW-1133">Transmembrane helix</keyword>
<dbReference type="InterPro" id="IPR036259">
    <property type="entry name" value="MFS_trans_sf"/>
</dbReference>
<dbReference type="GO" id="GO:0022857">
    <property type="term" value="F:transmembrane transporter activity"/>
    <property type="evidence" value="ECO:0007669"/>
    <property type="project" value="InterPro"/>
</dbReference>
<dbReference type="SUPFAM" id="SSF103473">
    <property type="entry name" value="MFS general substrate transporter"/>
    <property type="match status" value="3"/>
</dbReference>
<dbReference type="GO" id="GO:0016020">
    <property type="term" value="C:membrane"/>
    <property type="evidence" value="ECO:0007669"/>
    <property type="project" value="UniProtKB-SubCell"/>
</dbReference>
<comment type="caution">
    <text evidence="7">The sequence shown here is derived from an EMBL/GenBank/DDBJ whole genome shotgun (WGS) entry which is preliminary data.</text>
</comment>
<dbReference type="PANTHER" id="PTHR23507">
    <property type="entry name" value="ZGC:174356"/>
    <property type="match status" value="1"/>
</dbReference>
<evidence type="ECO:0000256" key="4">
    <source>
        <dbReference type="ARBA" id="ARBA00023136"/>
    </source>
</evidence>
<feature type="transmembrane region" description="Helical" evidence="6">
    <location>
        <begin position="1287"/>
        <end position="1310"/>
    </location>
</feature>
<feature type="transmembrane region" description="Helical" evidence="6">
    <location>
        <begin position="868"/>
        <end position="887"/>
    </location>
</feature>
<evidence type="ECO:0000256" key="1">
    <source>
        <dbReference type="ARBA" id="ARBA00004141"/>
    </source>
</evidence>
<evidence type="ECO:0000256" key="3">
    <source>
        <dbReference type="ARBA" id="ARBA00022989"/>
    </source>
</evidence>
<comment type="subcellular location">
    <subcellularLocation>
        <location evidence="1">Membrane</location>
        <topology evidence="1">Multi-pass membrane protein</topology>
    </subcellularLocation>
</comment>
<feature type="transmembrane region" description="Helical" evidence="6">
    <location>
        <begin position="930"/>
        <end position="951"/>
    </location>
</feature>
<feature type="transmembrane region" description="Helical" evidence="6">
    <location>
        <begin position="1322"/>
        <end position="1340"/>
    </location>
</feature>
<sequence length="1360" mass="145598">MSRRPMTRCTPHGLSTKPRSEWPAALASALHRIDMAPGVSDASSDVANMNSAVVSDPMLPQSPILHEFVDESLFSSPASSLTLLSDTAYDEQAPLLGKPRREKSKPWYRQAAPKLLVPFALASALCRGMTLAPRVAVFTQIACDELRIESNLAYAPGWLRNNSSENPGFSIGLDMQSPVLAVLPSKLPVRVHMNPVAHVGNTASISSDHDACRVDSAVQQGAARLQTLILTLAGALSAVTSGFWGQFGDKHGRRGVIALSIFAMLASDCVFLLAASQSANPTYSFLAASRLLVISPLIEGFLGGFPTMQVAFNAYISDATPAGSSRAKLFARFFGIVSVGVAAGPTLSSLLPFNPFHSSIVLGASNLLLLLLFLPESLTSEQRITLAAGQVSLTGQDRKPENEGWVNRMSGYVTGTLRGTFQPMAILLPKKRTGQGQAVSGYDWNLTYLAISLSLYLLTIAINSVKFLYAQHTFGWGSEQLSYYISFMGSLRALNLIVILPYLIKVYKPKASKNPEAPPMERAYTSPDMSPHGSVTVLNTPMTPIRTTSLPVVPTLSPSPPSTPGTQTPVLAGISPANAQLIKRSILLSREQQFDLLVARLSMVMDFWSYFLLCSSTSDMGFVLTTTLSAFGGGTSPALQSLALGVLGGEEKDVGRLFGALSMLSSISSTILSMVSEVGNIPSNVANAHPVAVVSEADPALRQPPALQDFVEDTLLANTVLSPVLPLDSANDEQAPLLGKPHQDKLRPWYRRAAPKLLVPVAIASALCRGMTLAPRVEVLTQIACNERHTELNRAYAPAWLYNNSSENPGFSTGLDMQSLILAVVPSKLPVQLHMSPVAHVGKNNKRNSVSSDACRADPVVQQGAAKLQTLVLVLAGTLGSLTAGFWGQFGDKHGRKVVISIGIFAMLAADCGFLLAASQTANPTYSFLTASHILAISPVIEGIFGGFPTLQAALNAYISDSTPAGTSRAKIFARFFGFIFVGVAVGPTLGNILPFNPFYSSIVLGTTNLVLVLLLLPESLTKEQRDALATSRVLATSELPTPENQTWLKRMSGYVIRALRRTFEPMAILLPKKQEVQGEAVSGRNWNLTYLAISLSLYLLTIAIYSVKFLYAQHAFGWGGQQLSYYISFMGCLRALNLIVTLPYLIKVYKPKPSDHPDSPLVDHAVTPPAISPQGSTTALDTPTLPSQARPLPATPTLSSAQPPLPVAQSIRRSIFQSQEQQFDLLMARLSISMDFLSYFLLCWATSATGFVFTTALSSFGGGTNPALQSLALGTLGGEEKDIGKLFGALSMLGSISSTILSPLVFGSLYSLTVAIFPKAIFIVATAILTVALVFLALFQPARPLSRPDVEDSPLRDGS</sequence>
<evidence type="ECO:0000313" key="7">
    <source>
        <dbReference type="EMBL" id="CAE6404824.1"/>
    </source>
</evidence>
<dbReference type="PANTHER" id="PTHR23507:SF1">
    <property type="entry name" value="FI18259P1-RELATED"/>
    <property type="match status" value="1"/>
</dbReference>
<feature type="transmembrane region" description="Helical" evidence="6">
    <location>
        <begin position="899"/>
        <end position="918"/>
    </location>
</feature>
<feature type="transmembrane region" description="Helical" evidence="6">
    <location>
        <begin position="481"/>
        <end position="504"/>
    </location>
</feature>
<dbReference type="Gene3D" id="1.20.1250.20">
    <property type="entry name" value="MFS general substrate transporter like domains"/>
    <property type="match status" value="2"/>
</dbReference>
<keyword evidence="4 6" id="KW-0472">Membrane</keyword>
<feature type="transmembrane region" description="Helical" evidence="6">
    <location>
        <begin position="999"/>
        <end position="1017"/>
    </location>
</feature>